<feature type="transmembrane region" description="Helical" evidence="1">
    <location>
        <begin position="80"/>
        <end position="100"/>
    </location>
</feature>
<keyword evidence="1" id="KW-1133">Transmembrane helix</keyword>
<accession>A0A975K4R1</accession>
<protein>
    <submittedName>
        <fullName evidence="2">Uncharacterized protein</fullName>
    </submittedName>
</protein>
<dbReference type="EMBL" id="CP073910">
    <property type="protein sequence ID" value="QUT04776.1"/>
    <property type="molecule type" value="Genomic_DNA"/>
</dbReference>
<gene>
    <name evidence="2" type="ORF">KFK14_17300</name>
</gene>
<reference evidence="2" key="1">
    <citation type="submission" date="2021-04" db="EMBL/GenBank/DDBJ databases">
        <title>Isolation of p-tert-butylphenol degrading bacteria Sphingobium phenoxybenzoativorans Tas13 from active sludge.</title>
        <authorList>
            <person name="Li Y."/>
        </authorList>
    </citation>
    <scope>NUCLEOTIDE SEQUENCE</scope>
    <source>
        <strain evidence="2">Tas13</strain>
    </source>
</reference>
<dbReference type="Proteomes" id="UP000681425">
    <property type="component" value="Chromosome"/>
</dbReference>
<evidence type="ECO:0000313" key="3">
    <source>
        <dbReference type="Proteomes" id="UP000681425"/>
    </source>
</evidence>
<keyword evidence="3" id="KW-1185">Reference proteome</keyword>
<sequence>MATMQLSFLALLLLSCGYAFLRGGRDGRWAAFLLMSAAMLTIPASWIDVHWASTNMAVFAVDLALLAGLVILALRSHSYWPIWMAAFHALSVCTHIATAINPVFVPKVYQALESFWSIPVQLVMPFGIMLDDYARGRRQRSGNGHELHNRQDEA</sequence>
<dbReference type="AlphaFoldDB" id="A0A975K4R1"/>
<keyword evidence="1" id="KW-0812">Transmembrane</keyword>
<feature type="transmembrane region" description="Helical" evidence="1">
    <location>
        <begin position="29"/>
        <end position="49"/>
    </location>
</feature>
<name>A0A975K4R1_9SPHN</name>
<organism evidence="2 3">
    <name type="scientific">Sphingobium phenoxybenzoativorans</name>
    <dbReference type="NCBI Taxonomy" id="1592790"/>
    <lineage>
        <taxon>Bacteria</taxon>
        <taxon>Pseudomonadati</taxon>
        <taxon>Pseudomonadota</taxon>
        <taxon>Alphaproteobacteria</taxon>
        <taxon>Sphingomonadales</taxon>
        <taxon>Sphingomonadaceae</taxon>
        <taxon>Sphingobium</taxon>
    </lineage>
</organism>
<keyword evidence="1" id="KW-0472">Membrane</keyword>
<feature type="transmembrane region" description="Helical" evidence="1">
    <location>
        <begin position="56"/>
        <end position="74"/>
    </location>
</feature>
<proteinExistence type="predicted"/>
<evidence type="ECO:0000256" key="1">
    <source>
        <dbReference type="SAM" id="Phobius"/>
    </source>
</evidence>
<dbReference type="RefSeq" id="WP_212608521.1">
    <property type="nucleotide sequence ID" value="NZ_CP073910.1"/>
</dbReference>
<dbReference type="KEGG" id="spph:KFK14_17300"/>
<evidence type="ECO:0000313" key="2">
    <source>
        <dbReference type="EMBL" id="QUT04776.1"/>
    </source>
</evidence>